<sequence length="61" mass="7026">MAAQHYVHQQPDGHRNEADTLQQTKRAGELTHIKLISEGKGENEAYRYDPQCIKSTENCVW</sequence>
<accession>A0A918XFC3</accession>
<reference evidence="2" key="1">
    <citation type="journal article" date="2014" name="Int. J. Syst. Evol. Microbiol.">
        <title>Complete genome sequence of Corynebacterium casei LMG S-19264T (=DSM 44701T), isolated from a smear-ripened cheese.</title>
        <authorList>
            <consortium name="US DOE Joint Genome Institute (JGI-PGF)"/>
            <person name="Walter F."/>
            <person name="Albersmeier A."/>
            <person name="Kalinowski J."/>
            <person name="Ruckert C."/>
        </authorList>
    </citation>
    <scope>NUCLEOTIDE SEQUENCE</scope>
    <source>
        <strain evidence="2">KCTC 23430</strain>
    </source>
</reference>
<gene>
    <name evidence="2" type="ORF">GCM10007053_10150</name>
</gene>
<protein>
    <submittedName>
        <fullName evidence="2">Uncharacterized protein</fullName>
    </submittedName>
</protein>
<evidence type="ECO:0000313" key="2">
    <source>
        <dbReference type="EMBL" id="GHD29500.1"/>
    </source>
</evidence>
<name>A0A918XFC3_9GAMM</name>
<dbReference type="AlphaFoldDB" id="A0A918XFC3"/>
<keyword evidence="3" id="KW-1185">Reference proteome</keyword>
<dbReference type="Proteomes" id="UP000644693">
    <property type="component" value="Unassembled WGS sequence"/>
</dbReference>
<comment type="caution">
    <text evidence="2">The sequence shown here is derived from an EMBL/GenBank/DDBJ whole genome shotgun (WGS) entry which is preliminary data.</text>
</comment>
<dbReference type="EMBL" id="BMYM01000001">
    <property type="protein sequence ID" value="GHD29500.1"/>
    <property type="molecule type" value="Genomic_DNA"/>
</dbReference>
<evidence type="ECO:0000313" key="3">
    <source>
        <dbReference type="Proteomes" id="UP000644693"/>
    </source>
</evidence>
<evidence type="ECO:0000256" key="1">
    <source>
        <dbReference type="SAM" id="MobiDB-lite"/>
    </source>
</evidence>
<organism evidence="2 3">
    <name type="scientific">Parahalioglobus pacificus</name>
    <dbReference type="NCBI Taxonomy" id="930806"/>
    <lineage>
        <taxon>Bacteria</taxon>
        <taxon>Pseudomonadati</taxon>
        <taxon>Pseudomonadota</taxon>
        <taxon>Gammaproteobacteria</taxon>
        <taxon>Cellvibrionales</taxon>
        <taxon>Halieaceae</taxon>
        <taxon>Parahalioglobus</taxon>
    </lineage>
</organism>
<reference evidence="2" key="2">
    <citation type="submission" date="2020-09" db="EMBL/GenBank/DDBJ databases">
        <authorList>
            <person name="Sun Q."/>
            <person name="Kim S."/>
        </authorList>
    </citation>
    <scope>NUCLEOTIDE SEQUENCE</scope>
    <source>
        <strain evidence="2">KCTC 23430</strain>
    </source>
</reference>
<proteinExistence type="predicted"/>
<feature type="region of interest" description="Disordered" evidence="1">
    <location>
        <begin position="1"/>
        <end position="27"/>
    </location>
</feature>